<sequence>MKISACMICKNEEKNIEKCINSYKKIVDEIVVVDTGSEDNTVYLAKKLGAKVYDFKWIDDFAAAKNYAIDKAIGEWIIFLDADEYFDKDSSYKIENILKSINNKEYDAVGCKLIDIDDCEKKIIDTFMQIRIFRNNINIRYKNSIHETLSKEHGNLELISYYDELKIYHTGYAQSISKIKARRNLKLLKREANKQVNNKNLYRYFCDCYFSLGDYENALKYAELHMNSDIKLVGYQSRILKVIIDSMWKLKKPKKEIEDKIKYGIRTFPNHPNFYCSYAFFLIDEKRFEEALNNFLLTVKYNSSYKGIEVNLVTGIISTVYEKIGFIYNLKNCEEKAIEYFFKSLEFNKYSKDTFESLYNLIKKEKTEDIILFLNSIYDINSEKDIHFIVDQLVRIKPRGVLAYYTNIWYRKFKNEDISMIFMLLSEKKYETAFKLFLKAYSNKYENSDALFSIISSMLLNNVDRIKYLSDMVRPSLKRILKNYIDEENVIYKEDIEDYISILRELILLDNSNVLNKYLKLSNRFSINIDNKIGAVFMNNLLYEQALQYYKSYNDFNENKNTLMNIGYCSYKLRNYKKAYIYIQRAIEMGYNENDAFEILNWIKV</sequence>
<accession>W6N898</accession>
<name>W6N898_CLOTY</name>
<dbReference type="GeneID" id="29418003"/>
<dbReference type="EMBL" id="CBXI010000031">
    <property type="protein sequence ID" value="CDL91659.1"/>
    <property type="molecule type" value="Genomic_DNA"/>
</dbReference>
<dbReference type="CDD" id="cd02511">
    <property type="entry name" value="Beta4Glucosyltransferase"/>
    <property type="match status" value="1"/>
</dbReference>
<dbReference type="Pfam" id="PF00535">
    <property type="entry name" value="Glycos_transf_2"/>
    <property type="match status" value="1"/>
</dbReference>
<evidence type="ECO:0000256" key="1">
    <source>
        <dbReference type="PROSITE-ProRule" id="PRU00339"/>
    </source>
</evidence>
<dbReference type="SMART" id="SM00028">
    <property type="entry name" value="TPR"/>
    <property type="match status" value="3"/>
</dbReference>
<dbReference type="InterPro" id="IPR019734">
    <property type="entry name" value="TPR_rpt"/>
</dbReference>
<evidence type="ECO:0000313" key="3">
    <source>
        <dbReference type="EMBL" id="CDL91659.1"/>
    </source>
</evidence>
<dbReference type="AlphaFoldDB" id="W6N898"/>
<proteinExistence type="predicted"/>
<reference evidence="3 4" key="1">
    <citation type="journal article" date="2015" name="Genome Announc.">
        <title>Draft Genome Sequence of Clostridium tyrobutyricum Strain DIVETGP, Isolated from Cow's Milk for Grana Padano Production.</title>
        <authorList>
            <person name="Soggiu A."/>
            <person name="Piras C."/>
            <person name="Gaiarsa S."/>
            <person name="Sassera D."/>
            <person name="Roncada P."/>
            <person name="Bendixen E."/>
            <person name="Brasca M."/>
            <person name="Bonizzi L."/>
        </authorList>
    </citation>
    <scope>NUCLEOTIDE SEQUENCE [LARGE SCALE GENOMIC DNA]</scope>
    <source>
        <strain evidence="3 4">DIVETGP</strain>
    </source>
</reference>
<dbReference type="Proteomes" id="UP000019482">
    <property type="component" value="Unassembled WGS sequence"/>
</dbReference>
<dbReference type="SUPFAM" id="SSF48452">
    <property type="entry name" value="TPR-like"/>
    <property type="match status" value="1"/>
</dbReference>
<keyword evidence="4" id="KW-1185">Reference proteome</keyword>
<dbReference type="OrthoDB" id="9815923at2"/>
<dbReference type="PROSITE" id="PS50005">
    <property type="entry name" value="TPR"/>
    <property type="match status" value="1"/>
</dbReference>
<feature type="repeat" description="TPR" evidence="1">
    <location>
        <begin position="318"/>
        <end position="351"/>
    </location>
</feature>
<evidence type="ECO:0000259" key="2">
    <source>
        <dbReference type="Pfam" id="PF00535"/>
    </source>
</evidence>
<keyword evidence="1" id="KW-0802">TPR repeat</keyword>
<dbReference type="RefSeq" id="WP_017895204.1">
    <property type="nucleotide sequence ID" value="NZ_CBXI010000031.1"/>
</dbReference>
<dbReference type="InterPro" id="IPR011990">
    <property type="entry name" value="TPR-like_helical_dom_sf"/>
</dbReference>
<evidence type="ECO:0000313" key="4">
    <source>
        <dbReference type="Proteomes" id="UP000019482"/>
    </source>
</evidence>
<dbReference type="InterPro" id="IPR029044">
    <property type="entry name" value="Nucleotide-diphossugar_trans"/>
</dbReference>
<dbReference type="Gene3D" id="3.90.550.10">
    <property type="entry name" value="Spore Coat Polysaccharide Biosynthesis Protein SpsA, Chain A"/>
    <property type="match status" value="1"/>
</dbReference>
<dbReference type="InterPro" id="IPR001173">
    <property type="entry name" value="Glyco_trans_2-like"/>
</dbReference>
<dbReference type="GO" id="GO:0016740">
    <property type="term" value="F:transferase activity"/>
    <property type="evidence" value="ECO:0007669"/>
    <property type="project" value="UniProtKB-KW"/>
</dbReference>
<dbReference type="PANTHER" id="PTHR43630">
    <property type="entry name" value="POLY-BETA-1,6-N-ACETYL-D-GLUCOSAMINE SYNTHASE"/>
    <property type="match status" value="1"/>
</dbReference>
<dbReference type="PANTHER" id="PTHR43630:SF2">
    <property type="entry name" value="GLYCOSYLTRANSFERASE"/>
    <property type="match status" value="1"/>
</dbReference>
<organism evidence="3 4">
    <name type="scientific">Clostridium tyrobutyricum DIVETGP</name>
    <dbReference type="NCBI Taxonomy" id="1408889"/>
    <lineage>
        <taxon>Bacteria</taxon>
        <taxon>Bacillati</taxon>
        <taxon>Bacillota</taxon>
        <taxon>Clostridia</taxon>
        <taxon>Eubacteriales</taxon>
        <taxon>Clostridiaceae</taxon>
        <taxon>Clostridium</taxon>
    </lineage>
</organism>
<protein>
    <submittedName>
        <fullName evidence="3">Glycosyl transferase, group 2 family protein</fullName>
    </submittedName>
</protein>
<gene>
    <name evidence="3" type="ORF">CTDIVETGP_1729</name>
</gene>
<keyword evidence="3" id="KW-0808">Transferase</keyword>
<dbReference type="SUPFAM" id="SSF53448">
    <property type="entry name" value="Nucleotide-diphospho-sugar transferases"/>
    <property type="match status" value="1"/>
</dbReference>
<dbReference type="Gene3D" id="1.25.40.10">
    <property type="entry name" value="Tetratricopeptide repeat domain"/>
    <property type="match status" value="2"/>
</dbReference>
<comment type="caution">
    <text evidence="3">The sequence shown here is derived from an EMBL/GenBank/DDBJ whole genome shotgun (WGS) entry which is preliminary data.</text>
</comment>
<feature type="domain" description="Glycosyltransferase 2-like" evidence="2">
    <location>
        <begin position="4"/>
        <end position="126"/>
    </location>
</feature>